<dbReference type="Pfam" id="PF10973">
    <property type="entry name" value="DUF2799"/>
    <property type="match status" value="1"/>
</dbReference>
<dbReference type="AlphaFoldDB" id="A0A5Q0TJF5"/>
<dbReference type="InterPro" id="IPR021242">
    <property type="entry name" value="DUF2799"/>
</dbReference>
<evidence type="ECO:0000313" key="2">
    <source>
        <dbReference type="EMBL" id="QGA65539.1"/>
    </source>
</evidence>
<sequence length="129" mass="14196">MSVHKSGYSSLAKGLLISCSTLLLAACVNSTVEDYAKAGDWTSVGYSDGIKGKQNRTTSQLKKLGYVNINDYADGYLEGNKEYCNPKHAYQIGISGNYYEGVCEGTPDAQKFRMEWQRGWNDSKLDGSN</sequence>
<feature type="chain" id="PRO_5024285608" evidence="1">
    <location>
        <begin position="26"/>
        <end position="129"/>
    </location>
</feature>
<keyword evidence="3" id="KW-1185">Reference proteome</keyword>
<reference evidence="2 3" key="1">
    <citation type="submission" date="2019-10" db="EMBL/GenBank/DDBJ databases">
        <title>Vibrio sp. nov., isolated from Coralline algae surface.</title>
        <authorList>
            <person name="Geng Y."/>
            <person name="Zhang X."/>
        </authorList>
    </citation>
    <scope>NUCLEOTIDE SEQUENCE [LARGE SCALE GENOMIC DNA]</scope>
    <source>
        <strain evidence="2 3">SM1977</strain>
    </source>
</reference>
<evidence type="ECO:0000256" key="1">
    <source>
        <dbReference type="SAM" id="SignalP"/>
    </source>
</evidence>
<keyword evidence="1" id="KW-0732">Signal</keyword>
<accession>A0A5Q0TJF5</accession>
<proteinExistence type="predicted"/>
<protein>
    <submittedName>
        <fullName evidence="2">DUF2799 domain-containing protein</fullName>
    </submittedName>
</protein>
<dbReference type="PROSITE" id="PS51257">
    <property type="entry name" value="PROKAR_LIPOPROTEIN"/>
    <property type="match status" value="1"/>
</dbReference>
<gene>
    <name evidence="2" type="ORF">GFB47_09020</name>
</gene>
<dbReference type="EMBL" id="CP045699">
    <property type="protein sequence ID" value="QGA65539.1"/>
    <property type="molecule type" value="Genomic_DNA"/>
</dbReference>
<dbReference type="Proteomes" id="UP000348942">
    <property type="component" value="Chromosome 1"/>
</dbReference>
<organism evidence="2 3">
    <name type="scientific">Vibrio algicola</name>
    <dbReference type="NCBI Taxonomy" id="2662262"/>
    <lineage>
        <taxon>Bacteria</taxon>
        <taxon>Pseudomonadati</taxon>
        <taxon>Pseudomonadota</taxon>
        <taxon>Gammaproteobacteria</taxon>
        <taxon>Vibrionales</taxon>
        <taxon>Vibrionaceae</taxon>
        <taxon>Vibrio</taxon>
    </lineage>
</organism>
<feature type="signal peptide" evidence="1">
    <location>
        <begin position="1"/>
        <end position="25"/>
    </location>
</feature>
<evidence type="ECO:0000313" key="3">
    <source>
        <dbReference type="Proteomes" id="UP000348942"/>
    </source>
</evidence>
<name>A0A5Q0TJF5_9VIBR</name>
<dbReference type="RefSeq" id="WP_153447687.1">
    <property type="nucleotide sequence ID" value="NZ_CP045699.1"/>
</dbReference>